<gene>
    <name evidence="1" type="ORF">Pfra01_000852900</name>
</gene>
<dbReference type="OrthoDB" id="125159at2759"/>
<organism evidence="1 2">
    <name type="scientific">Phytophthora fragariaefolia</name>
    <dbReference type="NCBI Taxonomy" id="1490495"/>
    <lineage>
        <taxon>Eukaryota</taxon>
        <taxon>Sar</taxon>
        <taxon>Stramenopiles</taxon>
        <taxon>Oomycota</taxon>
        <taxon>Peronosporomycetes</taxon>
        <taxon>Peronosporales</taxon>
        <taxon>Peronosporaceae</taxon>
        <taxon>Phytophthora</taxon>
    </lineage>
</organism>
<dbReference type="EMBL" id="BSXT01000769">
    <property type="protein sequence ID" value="GMF33865.1"/>
    <property type="molecule type" value="Genomic_DNA"/>
</dbReference>
<dbReference type="Proteomes" id="UP001165121">
    <property type="component" value="Unassembled WGS sequence"/>
</dbReference>
<proteinExistence type="predicted"/>
<dbReference type="AlphaFoldDB" id="A0A9W7CPU6"/>
<keyword evidence="2" id="KW-1185">Reference proteome</keyword>
<comment type="caution">
    <text evidence="1">The sequence shown here is derived from an EMBL/GenBank/DDBJ whole genome shotgun (WGS) entry which is preliminary data.</text>
</comment>
<reference evidence="1" key="1">
    <citation type="submission" date="2023-04" db="EMBL/GenBank/DDBJ databases">
        <title>Phytophthora fragariaefolia NBRC 109709.</title>
        <authorList>
            <person name="Ichikawa N."/>
            <person name="Sato H."/>
            <person name="Tonouchi N."/>
        </authorList>
    </citation>
    <scope>NUCLEOTIDE SEQUENCE</scope>
    <source>
        <strain evidence="1">NBRC 109709</strain>
    </source>
</reference>
<protein>
    <submittedName>
        <fullName evidence="1">Unnamed protein product</fullName>
    </submittedName>
</protein>
<name>A0A9W7CPU6_9STRA</name>
<evidence type="ECO:0000313" key="1">
    <source>
        <dbReference type="EMBL" id="GMF33865.1"/>
    </source>
</evidence>
<accession>A0A9W7CPU6</accession>
<evidence type="ECO:0000313" key="2">
    <source>
        <dbReference type="Proteomes" id="UP001165121"/>
    </source>
</evidence>
<sequence>MSFEATDFLYELEQVFTLAEFALNNAEHASKGVTPFFGNNTRNPRVPAPLTVGHPTVPGASTLGGHDDDNGVDDVVTSGDHGPEALHAVIRSKPKQALAAPRSAAFPLAAWTARTLIDPGSTGTPIAENYTPKPPALQVDNAAGSAFGQRRESIGRFVRDVLQDAVDKQKENADKRGCKNMATFTKGEQVLLSTDSIRSSVVTNRGASKLAPRFIGPIRVIKV</sequence>